<keyword evidence="2" id="KW-0378">Hydrolase</keyword>
<sequence length="394" mass="42004">MTTDLTELDAAEIEAVEINAAEIDAAAIDPADLAVQPAVPGGAPAVPAETVGDAETAGIVPTDTEVPAPVERRSVPGLSPSRANDFLQCPLLFRLRVVDKLPEPASPAAARGTLVHAVLERLYDLPAGERTPAAARAMVDGQWAALLEESPAYRELFASDDERTEWLASAGTLLDTYFTLEDPNRLEPRERELMVRTQLEDGPQLRGIVDRIDVAPNGMVRVVDYKTGRSPRPGYESSALFQMRFYAYVIQRERGVLPALLQLVYLGDQQIVRHAPSEAEMVTFEQRVRSIWSGIEDTARSGDWRPRPSKLCGWCSFKDRCPAFGGTAPEVPEGAVELVLGVVPAPRDSVTTAPAPAPSATTAPSVVAGTPDSAGSDLPAPPAADATGTAGLLV</sequence>
<dbReference type="SUPFAM" id="SSF52980">
    <property type="entry name" value="Restriction endonuclease-like"/>
    <property type="match status" value="1"/>
</dbReference>
<keyword evidence="2" id="KW-0067">ATP-binding</keyword>
<proteinExistence type="predicted"/>
<keyword evidence="1" id="KW-0227">DNA damage</keyword>
<dbReference type="Gene3D" id="3.90.320.10">
    <property type="match status" value="1"/>
</dbReference>
<dbReference type="InterPro" id="IPR038726">
    <property type="entry name" value="PDDEXK_AddAB-type"/>
</dbReference>
<feature type="region of interest" description="Disordered" evidence="4">
    <location>
        <begin position="350"/>
        <end position="394"/>
    </location>
</feature>
<evidence type="ECO:0000313" key="6">
    <source>
        <dbReference type="EMBL" id="KGM01971.1"/>
    </source>
</evidence>
<dbReference type="GO" id="GO:0004386">
    <property type="term" value="F:helicase activity"/>
    <property type="evidence" value="ECO:0007669"/>
    <property type="project" value="UniProtKB-KW"/>
</dbReference>
<keyword evidence="2" id="KW-0547">Nucleotide-binding</keyword>
<gene>
    <name evidence="6" type="ORF">Q760_16155</name>
</gene>
<evidence type="ECO:0000259" key="5">
    <source>
        <dbReference type="Pfam" id="PF12705"/>
    </source>
</evidence>
<evidence type="ECO:0000256" key="2">
    <source>
        <dbReference type="ARBA" id="ARBA00022806"/>
    </source>
</evidence>
<dbReference type="GO" id="GO:0006281">
    <property type="term" value="P:DNA repair"/>
    <property type="evidence" value="ECO:0007669"/>
    <property type="project" value="UniProtKB-KW"/>
</dbReference>
<evidence type="ECO:0000256" key="1">
    <source>
        <dbReference type="ARBA" id="ARBA00022763"/>
    </source>
</evidence>
<protein>
    <submittedName>
        <fullName evidence="6">Recombinase RecB</fullName>
    </submittedName>
</protein>
<keyword evidence="7" id="KW-1185">Reference proteome</keyword>
<dbReference type="InterPro" id="IPR011335">
    <property type="entry name" value="Restrct_endonuc-II-like"/>
</dbReference>
<evidence type="ECO:0000256" key="4">
    <source>
        <dbReference type="SAM" id="MobiDB-lite"/>
    </source>
</evidence>
<dbReference type="RefSeq" id="WP_307722760.1">
    <property type="nucleotide sequence ID" value="NZ_AXNT01000072.1"/>
</dbReference>
<dbReference type="Pfam" id="PF12705">
    <property type="entry name" value="PDDEXK_1"/>
    <property type="match status" value="1"/>
</dbReference>
<evidence type="ECO:0000256" key="3">
    <source>
        <dbReference type="ARBA" id="ARBA00023204"/>
    </source>
</evidence>
<dbReference type="EMBL" id="AXNT01000072">
    <property type="protein sequence ID" value="KGM01971.1"/>
    <property type="molecule type" value="Genomic_DNA"/>
</dbReference>
<dbReference type="STRING" id="1408250.Q760_16155"/>
<comment type="caution">
    <text evidence="6">The sequence shown here is derived from an EMBL/GenBank/DDBJ whole genome shotgun (WGS) entry which is preliminary data.</text>
</comment>
<dbReference type="InterPro" id="IPR011604">
    <property type="entry name" value="PDDEXK-like_dom_sf"/>
</dbReference>
<dbReference type="Proteomes" id="UP000029833">
    <property type="component" value="Unassembled WGS sequence"/>
</dbReference>
<feature type="domain" description="PD-(D/E)XK endonuclease-like" evidence="5">
    <location>
        <begin position="78"/>
        <end position="322"/>
    </location>
</feature>
<dbReference type="AlphaFoldDB" id="A0A0A0B9Q3"/>
<name>A0A0A0B9Q3_9CELL</name>
<reference evidence="6 7" key="1">
    <citation type="submission" date="2013-10" db="EMBL/GenBank/DDBJ databases">
        <authorList>
            <person name="Wang G."/>
            <person name="Zhuang W."/>
        </authorList>
    </citation>
    <scope>NUCLEOTIDE SEQUENCE [LARGE SCALE GENOMIC DNA]</scope>
    <source>
        <strain evidence="6 7">DSM 20118</strain>
    </source>
</reference>
<keyword evidence="2" id="KW-0347">Helicase</keyword>
<organism evidence="6 7">
    <name type="scientific">Cellulomonas cellasea DSM 20118</name>
    <dbReference type="NCBI Taxonomy" id="1408250"/>
    <lineage>
        <taxon>Bacteria</taxon>
        <taxon>Bacillati</taxon>
        <taxon>Actinomycetota</taxon>
        <taxon>Actinomycetes</taxon>
        <taxon>Micrococcales</taxon>
        <taxon>Cellulomonadaceae</taxon>
        <taxon>Cellulomonas</taxon>
    </lineage>
</organism>
<keyword evidence="3" id="KW-0234">DNA repair</keyword>
<accession>A0A0A0B9Q3</accession>
<evidence type="ECO:0000313" key="7">
    <source>
        <dbReference type="Proteomes" id="UP000029833"/>
    </source>
</evidence>